<dbReference type="AlphaFoldDB" id="A0A1Y1RXE4"/>
<reference evidence="1 2" key="1">
    <citation type="submission" date="2017-03" db="EMBL/GenBank/DDBJ databases">
        <title>Draft Genome sequence of Marispirochaeta sp. strain JC444.</title>
        <authorList>
            <person name="Shivani Y."/>
            <person name="Subhash Y."/>
            <person name="Sasikala C."/>
            <person name="Ramana C."/>
        </authorList>
    </citation>
    <scope>NUCLEOTIDE SEQUENCE [LARGE SCALE GENOMIC DNA]</scope>
    <source>
        <strain evidence="1 2">JC444</strain>
    </source>
</reference>
<protein>
    <submittedName>
        <fullName evidence="1">Uncharacterized protein</fullName>
    </submittedName>
</protein>
<gene>
    <name evidence="1" type="ORF">B4O97_11420</name>
</gene>
<proteinExistence type="predicted"/>
<comment type="caution">
    <text evidence="1">The sequence shown here is derived from an EMBL/GenBank/DDBJ whole genome shotgun (WGS) entry which is preliminary data.</text>
</comment>
<name>A0A1Y1RXE4_9SPIO</name>
<keyword evidence="2" id="KW-1185">Reference proteome</keyword>
<sequence>MNSHISCVAAATLAAISISCGFHPFETEVEVAIPPVPPGASECVDDRVILKVDSEESGGIDISARAGEVRRLKLPKAQVTVFTAFYQGGVPPAGGVLPWDGDGEARVELGFGQGFCSTVFSRLAEAGVPLSVVNYRRLSRECRLRSGGNPYLLDNERIFRALLAGNFSVRDIVMLREYELPPEALPPGEWTPANPLAEKLTGGEAARVYEGRWTFYKREDAAVLWCDSMGWHFYARDGSFSRGGTW</sequence>
<organism evidence="1 2">
    <name type="scientific">Marispirochaeta aestuarii</name>
    <dbReference type="NCBI Taxonomy" id="1963862"/>
    <lineage>
        <taxon>Bacteria</taxon>
        <taxon>Pseudomonadati</taxon>
        <taxon>Spirochaetota</taxon>
        <taxon>Spirochaetia</taxon>
        <taxon>Spirochaetales</taxon>
        <taxon>Spirochaetaceae</taxon>
        <taxon>Marispirochaeta</taxon>
    </lineage>
</organism>
<accession>A0A1Y1RXE4</accession>
<dbReference type="RefSeq" id="WP_083050947.1">
    <property type="nucleotide sequence ID" value="NZ_CAXXQO010000003.1"/>
</dbReference>
<evidence type="ECO:0000313" key="2">
    <source>
        <dbReference type="Proteomes" id="UP000192343"/>
    </source>
</evidence>
<evidence type="ECO:0000313" key="1">
    <source>
        <dbReference type="EMBL" id="ORC34939.1"/>
    </source>
</evidence>
<dbReference type="OrthoDB" id="9858883at2"/>
<dbReference type="Proteomes" id="UP000192343">
    <property type="component" value="Unassembled WGS sequence"/>
</dbReference>
<dbReference type="EMBL" id="MWQY01000011">
    <property type="protein sequence ID" value="ORC34939.1"/>
    <property type="molecule type" value="Genomic_DNA"/>
</dbReference>
<dbReference type="STRING" id="1963862.B4O97_11420"/>